<evidence type="ECO:0000313" key="2">
    <source>
        <dbReference type="EMBL" id="KAB1640840.1"/>
    </source>
</evidence>
<dbReference type="EMBL" id="WBKB01000012">
    <property type="protein sequence ID" value="KAB1640840.1"/>
    <property type="molecule type" value="Genomic_DNA"/>
</dbReference>
<keyword evidence="3" id="KW-1185">Reference proteome</keyword>
<dbReference type="PROSITE" id="PS51071">
    <property type="entry name" value="HTH_RPIR"/>
    <property type="match status" value="1"/>
</dbReference>
<accession>A0A7J5B901</accession>
<dbReference type="InterPro" id="IPR046348">
    <property type="entry name" value="SIS_dom_sf"/>
</dbReference>
<dbReference type="SUPFAM" id="SSF53697">
    <property type="entry name" value="SIS domain"/>
    <property type="match status" value="1"/>
</dbReference>
<dbReference type="Gene3D" id="3.40.50.10490">
    <property type="entry name" value="Glucose-6-phosphate isomerase like protein, domain 1"/>
    <property type="match status" value="1"/>
</dbReference>
<comment type="caution">
    <text evidence="2">The sequence shown here is derived from an EMBL/GenBank/DDBJ whole genome shotgun (WGS) entry which is preliminary data.</text>
</comment>
<dbReference type="InterPro" id="IPR036388">
    <property type="entry name" value="WH-like_DNA-bd_sf"/>
</dbReference>
<dbReference type="GO" id="GO:1901135">
    <property type="term" value="P:carbohydrate derivative metabolic process"/>
    <property type="evidence" value="ECO:0007669"/>
    <property type="project" value="InterPro"/>
</dbReference>
<dbReference type="Pfam" id="PF01418">
    <property type="entry name" value="HTH_6"/>
    <property type="match status" value="1"/>
</dbReference>
<feature type="domain" description="HTH rpiR-type" evidence="1">
    <location>
        <begin position="4"/>
        <end position="80"/>
    </location>
</feature>
<evidence type="ECO:0000313" key="3">
    <source>
        <dbReference type="Proteomes" id="UP000433493"/>
    </source>
</evidence>
<dbReference type="GO" id="GO:0003700">
    <property type="term" value="F:DNA-binding transcription factor activity"/>
    <property type="evidence" value="ECO:0007669"/>
    <property type="project" value="InterPro"/>
</dbReference>
<dbReference type="PANTHER" id="PTHR30514">
    <property type="entry name" value="GLUCOKINASE"/>
    <property type="match status" value="1"/>
</dbReference>
<proteinExistence type="predicted"/>
<evidence type="ECO:0000259" key="1">
    <source>
        <dbReference type="PROSITE" id="PS51071"/>
    </source>
</evidence>
<dbReference type="SUPFAM" id="SSF46689">
    <property type="entry name" value="Homeodomain-like"/>
    <property type="match status" value="1"/>
</dbReference>
<dbReference type="AlphaFoldDB" id="A0A7J5B901"/>
<dbReference type="InterPro" id="IPR009057">
    <property type="entry name" value="Homeodomain-like_sf"/>
</dbReference>
<dbReference type="RefSeq" id="WP_158053401.1">
    <property type="nucleotide sequence ID" value="NZ_WBKB01000012.1"/>
</dbReference>
<sequence length="162" mass="17338">MFKPRIRALLQSLAPSLVPSEQRVAQVCIDRADKIPEMSAAELATAADVSPATVIRACQRMSFAGFQELRELLRRDQSAPAGPALDVAQHPVEQLFLRAVSGIQNALGALDFEAMDAAAEKIRDCNRLLIVGNGSSLPAAQSAAIYFRASGKLCESPSDIMS</sequence>
<dbReference type="PANTHER" id="PTHR30514:SF1">
    <property type="entry name" value="HTH-TYPE TRANSCRIPTIONAL REGULATOR HEXR-RELATED"/>
    <property type="match status" value="1"/>
</dbReference>
<dbReference type="Gene3D" id="1.10.10.10">
    <property type="entry name" value="Winged helix-like DNA-binding domain superfamily/Winged helix DNA-binding domain"/>
    <property type="match status" value="1"/>
</dbReference>
<dbReference type="OrthoDB" id="3770404at2"/>
<reference evidence="2 3" key="1">
    <citation type="submission" date="2019-09" db="EMBL/GenBank/DDBJ databases">
        <title>Phylogeny of genus Pseudoclavibacter and closely related genus.</title>
        <authorList>
            <person name="Li Y."/>
        </authorList>
    </citation>
    <scope>NUCLEOTIDE SEQUENCE [LARGE SCALE GENOMIC DNA]</scope>
    <source>
        <strain evidence="2 3">KCTC 13959</strain>
    </source>
</reference>
<gene>
    <name evidence="2" type="ORF">F8O05_14165</name>
</gene>
<name>A0A7J5B901_9MICO</name>
<organism evidence="2 3">
    <name type="scientific">Gulosibacter chungangensis</name>
    <dbReference type="NCBI Taxonomy" id="979746"/>
    <lineage>
        <taxon>Bacteria</taxon>
        <taxon>Bacillati</taxon>
        <taxon>Actinomycetota</taxon>
        <taxon>Actinomycetes</taxon>
        <taxon>Micrococcales</taxon>
        <taxon>Microbacteriaceae</taxon>
        <taxon>Gulosibacter</taxon>
    </lineage>
</organism>
<dbReference type="GO" id="GO:0003677">
    <property type="term" value="F:DNA binding"/>
    <property type="evidence" value="ECO:0007669"/>
    <property type="project" value="InterPro"/>
</dbReference>
<dbReference type="GO" id="GO:0097367">
    <property type="term" value="F:carbohydrate derivative binding"/>
    <property type="evidence" value="ECO:0007669"/>
    <property type="project" value="InterPro"/>
</dbReference>
<protein>
    <submittedName>
        <fullName evidence="2">MurR/RpiR family transcriptional regulator</fullName>
    </submittedName>
</protein>
<dbReference type="InterPro" id="IPR000281">
    <property type="entry name" value="HTH_RpiR"/>
</dbReference>
<dbReference type="InterPro" id="IPR047640">
    <property type="entry name" value="RpiR-like"/>
</dbReference>
<dbReference type="Proteomes" id="UP000433493">
    <property type="component" value="Unassembled WGS sequence"/>
</dbReference>